<comment type="caution">
    <text evidence="2">The sequence shown here is derived from an EMBL/GenBank/DDBJ whole genome shotgun (WGS) entry which is preliminary data.</text>
</comment>
<sequence length="192" mass="21328">MRTKTPNSKLQTPSISRVSKIWNLVFGTWKFQKGFTLVEILLYMGLLAILLVVLTEILVSILAVKTESEATSSVEQDSRFILSRMAYDISRATEINTPPQIGQTRSNLRMTVGGVPYEYAENGGNFQLINDLGTNNLNSSETTISNPSFQRIANTAVPDTKDTIKIQFTITSKTTRSQGPETKTFTTTVGRR</sequence>
<protein>
    <recommendedName>
        <fullName evidence="4">Prepilin-type N-terminal cleavage/methylation domain-containing protein</fullName>
    </recommendedName>
</protein>
<evidence type="ECO:0008006" key="4">
    <source>
        <dbReference type="Google" id="ProtNLM"/>
    </source>
</evidence>
<keyword evidence="1" id="KW-0812">Transmembrane</keyword>
<keyword evidence="1" id="KW-0472">Membrane</keyword>
<keyword evidence="1" id="KW-1133">Transmembrane helix</keyword>
<feature type="transmembrane region" description="Helical" evidence="1">
    <location>
        <begin position="40"/>
        <end position="64"/>
    </location>
</feature>
<proteinExistence type="predicted"/>
<dbReference type="Pfam" id="PF07963">
    <property type="entry name" value="N_methyl"/>
    <property type="match status" value="1"/>
</dbReference>
<dbReference type="InterPro" id="IPR012902">
    <property type="entry name" value="N_methyl_site"/>
</dbReference>
<dbReference type="EMBL" id="MFAT01000018">
    <property type="protein sequence ID" value="OGD86748.1"/>
    <property type="molecule type" value="Genomic_DNA"/>
</dbReference>
<name>A0A1F5G4G3_9BACT</name>
<evidence type="ECO:0000256" key="1">
    <source>
        <dbReference type="SAM" id="Phobius"/>
    </source>
</evidence>
<evidence type="ECO:0000313" key="2">
    <source>
        <dbReference type="EMBL" id="OGD86748.1"/>
    </source>
</evidence>
<accession>A0A1F5G4G3</accession>
<evidence type="ECO:0000313" key="3">
    <source>
        <dbReference type="Proteomes" id="UP000176317"/>
    </source>
</evidence>
<dbReference type="Proteomes" id="UP000176317">
    <property type="component" value="Unassembled WGS sequence"/>
</dbReference>
<gene>
    <name evidence="2" type="ORF">A2164_01595</name>
</gene>
<reference evidence="2 3" key="1">
    <citation type="journal article" date="2016" name="Nat. Commun.">
        <title>Thousands of microbial genomes shed light on interconnected biogeochemical processes in an aquifer system.</title>
        <authorList>
            <person name="Anantharaman K."/>
            <person name="Brown C.T."/>
            <person name="Hug L.A."/>
            <person name="Sharon I."/>
            <person name="Castelle C.J."/>
            <person name="Probst A.J."/>
            <person name="Thomas B.C."/>
            <person name="Singh A."/>
            <person name="Wilkins M.J."/>
            <person name="Karaoz U."/>
            <person name="Brodie E.L."/>
            <person name="Williams K.H."/>
            <person name="Hubbard S.S."/>
            <person name="Banfield J.F."/>
        </authorList>
    </citation>
    <scope>NUCLEOTIDE SEQUENCE [LARGE SCALE GENOMIC DNA]</scope>
</reference>
<dbReference type="AlphaFoldDB" id="A0A1F5G4G3"/>
<organism evidence="2 3">
    <name type="scientific">Candidatus Curtissbacteria bacterium RBG_13_35_7</name>
    <dbReference type="NCBI Taxonomy" id="1797705"/>
    <lineage>
        <taxon>Bacteria</taxon>
        <taxon>Candidatus Curtissiibacteriota</taxon>
    </lineage>
</organism>